<reference evidence="3" key="3">
    <citation type="submission" date="2015-06" db="UniProtKB">
        <authorList>
            <consortium name="EnsemblMetazoa"/>
        </authorList>
    </citation>
    <scope>IDENTIFICATION</scope>
</reference>
<reference evidence="2 4" key="2">
    <citation type="journal article" date="2013" name="Nature">
        <title>Insights into bilaterian evolution from three spiralian genomes.</title>
        <authorList>
            <person name="Simakov O."/>
            <person name="Marletaz F."/>
            <person name="Cho S.J."/>
            <person name="Edsinger-Gonzales E."/>
            <person name="Havlak P."/>
            <person name="Hellsten U."/>
            <person name="Kuo D.H."/>
            <person name="Larsson T."/>
            <person name="Lv J."/>
            <person name="Arendt D."/>
            <person name="Savage R."/>
            <person name="Osoegawa K."/>
            <person name="de Jong P."/>
            <person name="Grimwood J."/>
            <person name="Chapman J.A."/>
            <person name="Shapiro H."/>
            <person name="Aerts A."/>
            <person name="Otillar R.P."/>
            <person name="Terry A.Y."/>
            <person name="Boore J.L."/>
            <person name="Grigoriev I.V."/>
            <person name="Lindberg D.R."/>
            <person name="Seaver E.C."/>
            <person name="Weisblat D.A."/>
            <person name="Putnam N.H."/>
            <person name="Rokhsar D.S."/>
        </authorList>
    </citation>
    <scope>NUCLEOTIDE SEQUENCE</scope>
</reference>
<dbReference type="EMBL" id="AMQM01001095">
    <property type="status" value="NOT_ANNOTATED_CDS"/>
    <property type="molecule type" value="Genomic_DNA"/>
</dbReference>
<dbReference type="HOGENOM" id="CLU_596193_0_0_1"/>
<protein>
    <submittedName>
        <fullName evidence="2 3">Uncharacterized protein</fullName>
    </submittedName>
</protein>
<sequence>MVADCDLLDKFILDVFEALPENFYFPISSQEQARKFVKVLHEKGIQYDFICKEINEPDSNFNLWRKSVSRQRVGERIIDRINQPFELFLGSSARDSESSHDRYEDFYFVEPDYFNFTIPPVNKKCKLGRLKKFTNISKNNSIKQTPKANEENHIEESVFSMKCNSSDINNFTVMDHLQEVDDHSDNDSNAVTKNDLDVLSDKSLYNFASAYVSDITNDVLNNYFYEAESSISPLQSFSMKEGSCYEVNKLSNDSYISCTSQFADDHASLLSDDKDFTADEQYLSLDKYSSPFSSKDVSPEGNETSKNISDSNLDARCSLLLTDNHEMTSEHHKFSECNKELTYEEAEHKDMQYKSLKEGEDGVRKLSNACEDSSHGDVIPDEKIIRENECYNSDEDDSDSTKFKENHLYLRKIDRNKTGFIYIFMQPITDNDCSKRFKIGASRNPGRKYLQALNFNIELRFVKAYKVSNMAESLEKVFTEYNCFALHHYSGWFEADEASFLGCLECTIRGIP</sequence>
<dbReference type="Proteomes" id="UP000015101">
    <property type="component" value="Unassembled WGS sequence"/>
</dbReference>
<dbReference type="EnsemblMetazoa" id="HelroT162485">
    <property type="protein sequence ID" value="HelroP162485"/>
    <property type="gene ID" value="HelroG162485"/>
</dbReference>
<organism evidence="3 4">
    <name type="scientific">Helobdella robusta</name>
    <name type="common">Californian leech</name>
    <dbReference type="NCBI Taxonomy" id="6412"/>
    <lineage>
        <taxon>Eukaryota</taxon>
        <taxon>Metazoa</taxon>
        <taxon>Spiralia</taxon>
        <taxon>Lophotrochozoa</taxon>
        <taxon>Annelida</taxon>
        <taxon>Clitellata</taxon>
        <taxon>Hirudinea</taxon>
        <taxon>Rhynchobdellida</taxon>
        <taxon>Glossiphoniidae</taxon>
        <taxon>Helobdella</taxon>
    </lineage>
</organism>
<reference evidence="4" key="1">
    <citation type="submission" date="2012-12" db="EMBL/GenBank/DDBJ databases">
        <authorList>
            <person name="Hellsten U."/>
            <person name="Grimwood J."/>
            <person name="Chapman J.A."/>
            <person name="Shapiro H."/>
            <person name="Aerts A."/>
            <person name="Otillar R.P."/>
            <person name="Terry A.Y."/>
            <person name="Boore J.L."/>
            <person name="Simakov O."/>
            <person name="Marletaz F."/>
            <person name="Cho S.-J."/>
            <person name="Edsinger-Gonzales E."/>
            <person name="Havlak P."/>
            <person name="Kuo D.-H."/>
            <person name="Larsson T."/>
            <person name="Lv J."/>
            <person name="Arendt D."/>
            <person name="Savage R."/>
            <person name="Osoegawa K."/>
            <person name="de Jong P."/>
            <person name="Lindberg D.R."/>
            <person name="Seaver E.C."/>
            <person name="Weisblat D.A."/>
            <person name="Putnam N.H."/>
            <person name="Grigoriev I.V."/>
            <person name="Rokhsar D.S."/>
        </authorList>
    </citation>
    <scope>NUCLEOTIDE SEQUENCE</scope>
</reference>
<dbReference type="GeneID" id="20199605"/>
<dbReference type="EMBL" id="KB097143">
    <property type="protein sequence ID" value="ESN99008.1"/>
    <property type="molecule type" value="Genomic_DNA"/>
</dbReference>
<dbReference type="KEGG" id="hro:HELRODRAFT_162485"/>
<name>T1ESQ5_HELRO</name>
<evidence type="ECO:0000313" key="4">
    <source>
        <dbReference type="Proteomes" id="UP000015101"/>
    </source>
</evidence>
<dbReference type="InParanoid" id="T1ESQ5"/>
<feature type="region of interest" description="Disordered" evidence="1">
    <location>
        <begin position="290"/>
        <end position="309"/>
    </location>
</feature>
<evidence type="ECO:0000256" key="1">
    <source>
        <dbReference type="SAM" id="MobiDB-lite"/>
    </source>
</evidence>
<gene>
    <name evidence="3" type="primary">20199605</name>
    <name evidence="2" type="ORF">HELRODRAFT_162485</name>
</gene>
<evidence type="ECO:0000313" key="3">
    <source>
        <dbReference type="EnsemblMetazoa" id="HelroP162485"/>
    </source>
</evidence>
<dbReference type="RefSeq" id="XP_009022923.1">
    <property type="nucleotide sequence ID" value="XM_009024675.1"/>
</dbReference>
<dbReference type="CTD" id="20199605"/>
<dbReference type="OMA" id="ANEENHI"/>
<proteinExistence type="predicted"/>
<dbReference type="AlphaFoldDB" id="T1ESQ5"/>
<keyword evidence="4" id="KW-1185">Reference proteome</keyword>
<accession>T1ESQ5</accession>
<dbReference type="OrthoDB" id="10676772at2759"/>
<evidence type="ECO:0000313" key="2">
    <source>
        <dbReference type="EMBL" id="ESN99008.1"/>
    </source>
</evidence>